<evidence type="ECO:0000313" key="1">
    <source>
        <dbReference type="EMBL" id="GAI88669.1"/>
    </source>
</evidence>
<sequence>NFFAAFIANIIGFPIKLIALSKSYSIFVINSKNIKLSAILEIIKSSISDGAALFLMYSPSFSPLKK</sequence>
<proteinExistence type="predicted"/>
<comment type="caution">
    <text evidence="1">The sequence shown here is derived from an EMBL/GenBank/DDBJ whole genome shotgun (WGS) entry which is preliminary data.</text>
</comment>
<feature type="non-terminal residue" evidence="1">
    <location>
        <position position="1"/>
    </location>
</feature>
<accession>X1U8N1</accession>
<dbReference type="EMBL" id="BARW01024079">
    <property type="protein sequence ID" value="GAI88669.1"/>
    <property type="molecule type" value="Genomic_DNA"/>
</dbReference>
<dbReference type="AlphaFoldDB" id="X1U8N1"/>
<gene>
    <name evidence="1" type="ORF">S12H4_39782</name>
</gene>
<name>X1U8N1_9ZZZZ</name>
<organism evidence="1">
    <name type="scientific">marine sediment metagenome</name>
    <dbReference type="NCBI Taxonomy" id="412755"/>
    <lineage>
        <taxon>unclassified sequences</taxon>
        <taxon>metagenomes</taxon>
        <taxon>ecological metagenomes</taxon>
    </lineage>
</organism>
<reference evidence="1" key="1">
    <citation type="journal article" date="2014" name="Front. Microbiol.">
        <title>High frequency of phylogenetically diverse reductive dehalogenase-homologous genes in deep subseafloor sedimentary metagenomes.</title>
        <authorList>
            <person name="Kawai M."/>
            <person name="Futagami T."/>
            <person name="Toyoda A."/>
            <person name="Takaki Y."/>
            <person name="Nishi S."/>
            <person name="Hori S."/>
            <person name="Arai W."/>
            <person name="Tsubouchi T."/>
            <person name="Morono Y."/>
            <person name="Uchiyama I."/>
            <person name="Ito T."/>
            <person name="Fujiyama A."/>
            <person name="Inagaki F."/>
            <person name="Takami H."/>
        </authorList>
    </citation>
    <scope>NUCLEOTIDE SEQUENCE</scope>
    <source>
        <strain evidence="1">Expedition CK06-06</strain>
    </source>
</reference>
<protein>
    <submittedName>
        <fullName evidence="1">Uncharacterized protein</fullName>
    </submittedName>
</protein>